<dbReference type="Gene3D" id="3.30.310.70">
    <property type="entry name" value="TT1751-like domain"/>
    <property type="match status" value="1"/>
</dbReference>
<sequence length="170" mass="18813">MTKTVITFMAKLVNFDTTLPFAKVISRLDVEINKAGSTKILGDLRAVRNQEEFMSVVKKTTTGQDFLYFWEVPHNVLLKFADGKDKPGIVVYTFGNPLFAQAILKDNPFAAYNIPPRLLILEKPDGATVSYHLPSSVMGVPNGENNAVLQAELDALDQKVERLAMKVTAV</sequence>
<dbReference type="InterPro" id="IPR005180">
    <property type="entry name" value="DUF302"/>
</dbReference>
<dbReference type="SUPFAM" id="SSF103247">
    <property type="entry name" value="TT1751-like"/>
    <property type="match status" value="1"/>
</dbReference>
<comment type="caution">
    <text evidence="2">The sequence shown here is derived from an EMBL/GenBank/DDBJ whole genome shotgun (WGS) entry which is preliminary data.</text>
</comment>
<protein>
    <recommendedName>
        <fullName evidence="1">DUF302 domain-containing protein</fullName>
    </recommendedName>
</protein>
<feature type="domain" description="DUF302" evidence="1">
    <location>
        <begin position="83"/>
        <end position="134"/>
    </location>
</feature>
<evidence type="ECO:0000313" key="3">
    <source>
        <dbReference type="Proteomes" id="UP000724874"/>
    </source>
</evidence>
<evidence type="ECO:0000313" key="2">
    <source>
        <dbReference type="EMBL" id="KAF8913845.1"/>
    </source>
</evidence>
<dbReference type="EMBL" id="JADNYJ010000001">
    <property type="protein sequence ID" value="KAF8913845.1"/>
    <property type="molecule type" value="Genomic_DNA"/>
</dbReference>
<organism evidence="2 3">
    <name type="scientific">Gymnopilus junonius</name>
    <name type="common">Spectacular rustgill mushroom</name>
    <name type="synonym">Gymnopilus spectabilis subsp. junonius</name>
    <dbReference type="NCBI Taxonomy" id="109634"/>
    <lineage>
        <taxon>Eukaryota</taxon>
        <taxon>Fungi</taxon>
        <taxon>Dikarya</taxon>
        <taxon>Basidiomycota</taxon>
        <taxon>Agaricomycotina</taxon>
        <taxon>Agaricomycetes</taxon>
        <taxon>Agaricomycetidae</taxon>
        <taxon>Agaricales</taxon>
        <taxon>Agaricineae</taxon>
        <taxon>Hymenogastraceae</taxon>
        <taxon>Gymnopilus</taxon>
    </lineage>
</organism>
<dbReference type="InterPro" id="IPR035923">
    <property type="entry name" value="TT1751-like_sf"/>
</dbReference>
<dbReference type="CDD" id="cd14797">
    <property type="entry name" value="DUF302"/>
    <property type="match status" value="1"/>
</dbReference>
<dbReference type="AlphaFoldDB" id="A0A9P5TU48"/>
<proteinExistence type="predicted"/>
<evidence type="ECO:0000259" key="1">
    <source>
        <dbReference type="Pfam" id="PF03625"/>
    </source>
</evidence>
<dbReference type="Proteomes" id="UP000724874">
    <property type="component" value="Unassembled WGS sequence"/>
</dbReference>
<name>A0A9P5TU48_GYMJU</name>
<reference evidence="2" key="1">
    <citation type="submission" date="2020-11" db="EMBL/GenBank/DDBJ databases">
        <authorList>
            <consortium name="DOE Joint Genome Institute"/>
            <person name="Ahrendt S."/>
            <person name="Riley R."/>
            <person name="Andreopoulos W."/>
            <person name="LaButti K."/>
            <person name="Pangilinan J."/>
            <person name="Ruiz-duenas F.J."/>
            <person name="Barrasa J.M."/>
            <person name="Sanchez-Garcia M."/>
            <person name="Camarero S."/>
            <person name="Miyauchi S."/>
            <person name="Serrano A."/>
            <person name="Linde D."/>
            <person name="Babiker R."/>
            <person name="Drula E."/>
            <person name="Ayuso-Fernandez I."/>
            <person name="Pacheco R."/>
            <person name="Padilla G."/>
            <person name="Ferreira P."/>
            <person name="Barriuso J."/>
            <person name="Kellner H."/>
            <person name="Castanera R."/>
            <person name="Alfaro M."/>
            <person name="Ramirez L."/>
            <person name="Pisabarro A.G."/>
            <person name="Kuo A."/>
            <person name="Tritt A."/>
            <person name="Lipzen A."/>
            <person name="He G."/>
            <person name="Yan M."/>
            <person name="Ng V."/>
            <person name="Cullen D."/>
            <person name="Martin F."/>
            <person name="Rosso M.-N."/>
            <person name="Henrissat B."/>
            <person name="Hibbett D."/>
            <person name="Martinez A.T."/>
            <person name="Grigoriev I.V."/>
        </authorList>
    </citation>
    <scope>NUCLEOTIDE SEQUENCE</scope>
    <source>
        <strain evidence="2">AH 44721</strain>
    </source>
</reference>
<dbReference type="Pfam" id="PF03625">
    <property type="entry name" value="DUF302"/>
    <property type="match status" value="1"/>
</dbReference>
<keyword evidence="3" id="KW-1185">Reference proteome</keyword>
<gene>
    <name evidence="2" type="ORF">CPB84DRAFT_15886</name>
</gene>
<dbReference type="OrthoDB" id="5190258at2759"/>
<accession>A0A9P5TU48</accession>